<evidence type="ECO:0000313" key="4">
    <source>
        <dbReference type="Proteomes" id="UP001220022"/>
    </source>
</evidence>
<organism evidence="3 4">
    <name type="scientific">Streptantibioticus ferralitis</name>
    <dbReference type="NCBI Taxonomy" id="236510"/>
    <lineage>
        <taxon>Bacteria</taxon>
        <taxon>Bacillati</taxon>
        <taxon>Actinomycetota</taxon>
        <taxon>Actinomycetes</taxon>
        <taxon>Kitasatosporales</taxon>
        <taxon>Streptomycetaceae</taxon>
        <taxon>Streptantibioticus</taxon>
    </lineage>
</organism>
<evidence type="ECO:0000313" key="3">
    <source>
        <dbReference type="EMBL" id="MDF2255627.1"/>
    </source>
</evidence>
<evidence type="ECO:0008006" key="5">
    <source>
        <dbReference type="Google" id="ProtNLM"/>
    </source>
</evidence>
<protein>
    <recommendedName>
        <fullName evidence="5">Secreted protein</fullName>
    </recommendedName>
</protein>
<comment type="caution">
    <text evidence="3">The sequence shown here is derived from an EMBL/GenBank/DDBJ whole genome shotgun (WGS) entry which is preliminary data.</text>
</comment>
<feature type="compositionally biased region" description="Gly residues" evidence="1">
    <location>
        <begin position="29"/>
        <end position="39"/>
    </location>
</feature>
<dbReference type="InterPro" id="IPR011330">
    <property type="entry name" value="Glyco_hydro/deAcase_b/a-brl"/>
</dbReference>
<reference evidence="3 4" key="1">
    <citation type="submission" date="2023-03" db="EMBL/GenBank/DDBJ databases">
        <title>Draft genome sequence of type strain Streptomyces ferralitis JCM 14344.</title>
        <authorList>
            <person name="Klaysubun C."/>
            <person name="Duangmal K."/>
        </authorList>
    </citation>
    <scope>NUCLEOTIDE SEQUENCE [LARGE SCALE GENOMIC DNA]</scope>
    <source>
        <strain evidence="3 4">JCM 14344</strain>
    </source>
</reference>
<dbReference type="PANTHER" id="PTHR45985:SF3">
    <property type="entry name" value="CHITIN DEACETYLASE-LIKE 4"/>
    <property type="match status" value="1"/>
</dbReference>
<dbReference type="RefSeq" id="WP_275810443.1">
    <property type="nucleotide sequence ID" value="NZ_BAAANM010000017.1"/>
</dbReference>
<keyword evidence="2" id="KW-0732">Signal</keyword>
<feature type="chain" id="PRO_5047491776" description="Secreted protein" evidence="2">
    <location>
        <begin position="32"/>
        <end position="416"/>
    </location>
</feature>
<keyword evidence="4" id="KW-1185">Reference proteome</keyword>
<feature type="region of interest" description="Disordered" evidence="1">
    <location>
        <begin position="29"/>
        <end position="92"/>
    </location>
</feature>
<name>A0ABT5YVJ4_9ACTN</name>
<sequence length="416" mass="45732">MVKTAHGAAALTAVGVVLALAFALTTGGSSAGDEGGTGTQGPSPSSGGSGGKGSASGPAWDGKVKVIGDGSTSYTGPQPKQPKAEKLKPGERPPQFVVFSWDGALEGDDHMFSHFRQVAKDNNAQMTFFLSGMYLLPKSKRMLYHPPKHDAGSAAISFATDQHIRDTLEQLRQAWLDGDEIGTHFNGHFCGSGGGKDWSTAEWTSETKQAYSFVENWKTNTGYKDIPPLPFDYQKELVGGRAPCLEGQKTLLPAEKAMGWRYDASSPGDFQVWPSKKDGIWNFPMQLMPYPGKDFQVLSMDFNFLYNQSGDNTEGDPSKYAQWEKETREGYLNGFERVYNGSRAPMYIGNHFENWNGGIYMQAIEDVVKDVCRRDGVRCVTFAQLTDWLDAQDPKVLARLRLLDPAQAPDWKTIIK</sequence>
<accession>A0ABT5YVJ4</accession>
<dbReference type="EMBL" id="JARHTQ010000004">
    <property type="protein sequence ID" value="MDF2255627.1"/>
    <property type="molecule type" value="Genomic_DNA"/>
</dbReference>
<dbReference type="SUPFAM" id="SSF88713">
    <property type="entry name" value="Glycoside hydrolase/deacetylase"/>
    <property type="match status" value="1"/>
</dbReference>
<dbReference type="PANTHER" id="PTHR45985">
    <property type="match status" value="1"/>
</dbReference>
<gene>
    <name evidence="3" type="ORF">P2L57_07800</name>
</gene>
<dbReference type="InterPro" id="IPR052740">
    <property type="entry name" value="CE4"/>
</dbReference>
<dbReference type="Proteomes" id="UP001220022">
    <property type="component" value="Unassembled WGS sequence"/>
</dbReference>
<proteinExistence type="predicted"/>
<evidence type="ECO:0000256" key="2">
    <source>
        <dbReference type="SAM" id="SignalP"/>
    </source>
</evidence>
<feature type="signal peptide" evidence="2">
    <location>
        <begin position="1"/>
        <end position="31"/>
    </location>
</feature>
<evidence type="ECO:0000256" key="1">
    <source>
        <dbReference type="SAM" id="MobiDB-lite"/>
    </source>
</evidence>
<dbReference type="Gene3D" id="3.20.20.370">
    <property type="entry name" value="Glycoside hydrolase/deacetylase"/>
    <property type="match status" value="1"/>
</dbReference>
<feature type="compositionally biased region" description="Basic and acidic residues" evidence="1">
    <location>
        <begin position="82"/>
        <end position="91"/>
    </location>
</feature>